<evidence type="ECO:0000313" key="10">
    <source>
        <dbReference type="EMBL" id="CDG70845.1"/>
    </source>
</evidence>
<dbReference type="InterPro" id="IPR000649">
    <property type="entry name" value="IF-2B-related"/>
</dbReference>
<feature type="non-terminal residue" evidence="10">
    <location>
        <position position="1"/>
    </location>
</feature>
<dbReference type="FunFam" id="3.40.50.10470:FF:000009">
    <property type="entry name" value="Translation initiation factor eIF2B subunit"/>
    <property type="match status" value="1"/>
</dbReference>
<evidence type="ECO:0000256" key="6">
    <source>
        <dbReference type="ARBA" id="ARBA00044122"/>
    </source>
</evidence>
<dbReference type="InterPro" id="IPR037171">
    <property type="entry name" value="NagB/RpiA_transferase-like"/>
</dbReference>
<sequence length="345" mass="38327">SDMGLLFEEEFQHQINAFISDRRQNKVVGSFDIAIQTVLLLRKLVGGTKWSDEKELIESIKSVATQITDDTLEISSGNMIRRILKLVREEYDELAGKKSDGNGSESLPTSKFTQPIHINLKSAVIDSINEVISELETCRDNIATQALEHIHSNEVIMTYGNSRTVEKFLKNAARKRKFTVIVAECAPYYEGQKLAKSLAESGIETTVISDSAIFAIMSRVNKVIIGTNAVMADGGLKAISGTHAMALAAKHHSVPLIVCTGLFKLSPKFVCSYDLNLINQFHSPSDVIKLKDGSTLSKVEVINPLFDYIEADLVNLFITDVGGNVPSYLYRLLSEMYHQEDYELF</sequence>
<evidence type="ECO:0000256" key="5">
    <source>
        <dbReference type="ARBA" id="ARBA00022917"/>
    </source>
</evidence>
<evidence type="ECO:0000256" key="8">
    <source>
        <dbReference type="ARBA" id="ARBA00046432"/>
    </source>
</evidence>
<dbReference type="GO" id="GO:0005085">
    <property type="term" value="F:guanyl-nucleotide exchange factor activity"/>
    <property type="evidence" value="ECO:0007669"/>
    <property type="project" value="TreeGrafter"/>
</dbReference>
<keyword evidence="5" id="KW-0648">Protein biosynthesis</keyword>
<evidence type="ECO:0000256" key="1">
    <source>
        <dbReference type="ARBA" id="ARBA00004514"/>
    </source>
</evidence>
<keyword evidence="3" id="KW-0963">Cytoplasm</keyword>
<reference evidence="10" key="1">
    <citation type="journal article" date="2013" name="Genome Biol. Evol.">
        <title>Punctuated emergences of genetic and phenotypic innovations in eumetazoan, bilaterian, euteleostome, and hominidae ancestors.</title>
        <authorList>
            <person name="Wenger Y."/>
            <person name="Galliot B."/>
        </authorList>
    </citation>
    <scope>NUCLEOTIDE SEQUENCE</scope>
    <source>
        <tissue evidence="10">Whole animals</tissue>
    </source>
</reference>
<dbReference type="GO" id="GO:0005829">
    <property type="term" value="C:cytosol"/>
    <property type="evidence" value="ECO:0007669"/>
    <property type="project" value="UniProtKB-SubCell"/>
</dbReference>
<evidence type="ECO:0000256" key="9">
    <source>
        <dbReference type="RuleBase" id="RU003814"/>
    </source>
</evidence>
<comment type="subunit">
    <text evidence="8">Component of the translation initiation factor 2B (eIF2B) complex which is a heterodecamer of two sets of five different subunits: alpha, beta, gamma, delta and epsilon. Subunits alpha, beta and delta comprise a regulatory subcomplex and subunits epsilon and gamma comprise a catalytic subcomplex. Within the complex, the hexameric regulatory complex resides at the center, with the two heterodimeric catalytic subcomplexes bound on opposite sides.</text>
</comment>
<evidence type="ECO:0000256" key="7">
    <source>
        <dbReference type="ARBA" id="ARBA00044228"/>
    </source>
</evidence>
<accession>T2MG02</accession>
<dbReference type="AlphaFoldDB" id="T2MG02"/>
<dbReference type="InterPro" id="IPR042529">
    <property type="entry name" value="IF_2B-like_C"/>
</dbReference>
<dbReference type="PANTHER" id="PTHR45859:SF1">
    <property type="entry name" value="TRANSLATION INITIATION FACTOR EIF-2B SUBUNIT BETA"/>
    <property type="match status" value="1"/>
</dbReference>
<dbReference type="SUPFAM" id="SSF100950">
    <property type="entry name" value="NagB/RpiA/CoA transferase-like"/>
    <property type="match status" value="1"/>
</dbReference>
<dbReference type="OrthoDB" id="6020452at2759"/>
<gene>
    <name evidence="10" type="primary">EIF2B2</name>
</gene>
<dbReference type="Gene3D" id="3.40.50.10470">
    <property type="entry name" value="Translation initiation factor eif-2b, domain 2"/>
    <property type="match status" value="1"/>
</dbReference>
<dbReference type="InterPro" id="IPR051855">
    <property type="entry name" value="eIF2B_beta_subunit"/>
</dbReference>
<keyword evidence="4 10" id="KW-0396">Initiation factor</keyword>
<dbReference type="Pfam" id="PF01008">
    <property type="entry name" value="IF-2B"/>
    <property type="match status" value="1"/>
</dbReference>
<evidence type="ECO:0000256" key="4">
    <source>
        <dbReference type="ARBA" id="ARBA00022540"/>
    </source>
</evidence>
<dbReference type="EMBL" id="HAAD01004613">
    <property type="protein sequence ID" value="CDG70845.1"/>
    <property type="molecule type" value="mRNA"/>
</dbReference>
<evidence type="ECO:0000256" key="2">
    <source>
        <dbReference type="ARBA" id="ARBA00007251"/>
    </source>
</evidence>
<comment type="subcellular location">
    <subcellularLocation>
        <location evidence="1">Cytoplasm</location>
        <location evidence="1">Cytosol</location>
    </subcellularLocation>
</comment>
<protein>
    <recommendedName>
        <fullName evidence="6">Translation initiation factor eIF2B subunit beta</fullName>
    </recommendedName>
    <alternativeName>
        <fullName evidence="7">eIF2B GDP-GTP exchange factor subunit beta</fullName>
    </alternativeName>
</protein>
<organism evidence="10">
    <name type="scientific">Hydra vulgaris</name>
    <name type="common">Hydra</name>
    <name type="synonym">Hydra attenuata</name>
    <dbReference type="NCBI Taxonomy" id="6087"/>
    <lineage>
        <taxon>Eukaryota</taxon>
        <taxon>Metazoa</taxon>
        <taxon>Cnidaria</taxon>
        <taxon>Hydrozoa</taxon>
        <taxon>Hydroidolina</taxon>
        <taxon>Anthoathecata</taxon>
        <taxon>Aplanulata</taxon>
        <taxon>Hydridae</taxon>
        <taxon>Hydra</taxon>
    </lineage>
</organism>
<comment type="similarity">
    <text evidence="2 9">Belongs to the eIF-2B alpha/beta/delta subunits family.</text>
</comment>
<proteinExistence type="evidence at transcript level"/>
<evidence type="ECO:0000256" key="3">
    <source>
        <dbReference type="ARBA" id="ARBA00022490"/>
    </source>
</evidence>
<dbReference type="GO" id="GO:0003743">
    <property type="term" value="F:translation initiation factor activity"/>
    <property type="evidence" value="ECO:0007669"/>
    <property type="project" value="UniProtKB-KW"/>
</dbReference>
<dbReference type="PANTHER" id="PTHR45859">
    <property type="entry name" value="TRANSLATION INITIATION FACTOR EIF-2B SUBUNIT BETA"/>
    <property type="match status" value="1"/>
</dbReference>
<name>T2MG02_HYDVU</name>
<dbReference type="GO" id="GO:0005851">
    <property type="term" value="C:eukaryotic translation initiation factor 2B complex"/>
    <property type="evidence" value="ECO:0007669"/>
    <property type="project" value="UniProtKB-ARBA"/>
</dbReference>